<name>A0ABS3KLB9_9PROT</name>
<dbReference type="Pfam" id="PF13614">
    <property type="entry name" value="AAA_31"/>
    <property type="match status" value="1"/>
</dbReference>
<gene>
    <name evidence="2" type="ORF">IAI61_04440</name>
</gene>
<evidence type="ECO:0000313" key="3">
    <source>
        <dbReference type="Proteomes" id="UP001518989"/>
    </source>
</evidence>
<evidence type="ECO:0000259" key="1">
    <source>
        <dbReference type="Pfam" id="PF13614"/>
    </source>
</evidence>
<reference evidence="2 3" key="1">
    <citation type="submission" date="2020-09" db="EMBL/GenBank/DDBJ databases">
        <title>Roseomonas.</title>
        <authorList>
            <person name="Zhu W."/>
        </authorList>
    </citation>
    <scope>NUCLEOTIDE SEQUENCE [LARGE SCALE GENOMIC DNA]</scope>
    <source>
        <strain evidence="2 3">573</strain>
    </source>
</reference>
<comment type="caution">
    <text evidence="2">The sequence shown here is derived from an EMBL/GenBank/DDBJ whole genome shotgun (WGS) entry which is preliminary data.</text>
</comment>
<dbReference type="Gene3D" id="3.40.50.300">
    <property type="entry name" value="P-loop containing nucleotide triphosphate hydrolases"/>
    <property type="match status" value="1"/>
</dbReference>
<protein>
    <submittedName>
        <fullName evidence="2">AAA family ATPase</fullName>
    </submittedName>
</protein>
<keyword evidence="3" id="KW-1185">Reference proteome</keyword>
<dbReference type="CDD" id="cd02042">
    <property type="entry name" value="ParAB_family"/>
    <property type="match status" value="1"/>
</dbReference>
<organism evidence="2 3">
    <name type="scientific">Roseomonas haemaphysalidis</name>
    <dbReference type="NCBI Taxonomy" id="2768162"/>
    <lineage>
        <taxon>Bacteria</taxon>
        <taxon>Pseudomonadati</taxon>
        <taxon>Pseudomonadota</taxon>
        <taxon>Alphaproteobacteria</taxon>
        <taxon>Acetobacterales</taxon>
        <taxon>Roseomonadaceae</taxon>
        <taxon>Roseomonas</taxon>
    </lineage>
</organism>
<dbReference type="InterPro" id="IPR025669">
    <property type="entry name" value="AAA_dom"/>
</dbReference>
<dbReference type="PANTHER" id="PTHR13696:SF52">
    <property type="entry name" value="PARA FAMILY PROTEIN CT_582"/>
    <property type="match status" value="1"/>
</dbReference>
<dbReference type="InterPro" id="IPR027417">
    <property type="entry name" value="P-loop_NTPase"/>
</dbReference>
<feature type="domain" description="AAA" evidence="1">
    <location>
        <begin position="103"/>
        <end position="269"/>
    </location>
</feature>
<dbReference type="Proteomes" id="UP001518989">
    <property type="component" value="Unassembled WGS sequence"/>
</dbReference>
<dbReference type="SUPFAM" id="SSF52540">
    <property type="entry name" value="P-loop containing nucleoside triphosphate hydrolases"/>
    <property type="match status" value="1"/>
</dbReference>
<accession>A0ABS3KLB9</accession>
<dbReference type="PANTHER" id="PTHR13696">
    <property type="entry name" value="P-LOOP CONTAINING NUCLEOSIDE TRIPHOSPHATE HYDROLASE"/>
    <property type="match status" value="1"/>
</dbReference>
<proteinExistence type="predicted"/>
<sequence length="402" mass="43804">MDQVAAFRNVAEVLRAAQQVAIEVENAPELRKTLRGFTPAECALLLGLTLPELKARAAQRLAEAPAGPRGRFSFAQLERLRSRTLPSADMPLRRKPGREALATVVFTNFKGGSAKTTSSVHFAQYMALAGYRVLLVDLDSQGSATAQFGFDPSREAGPDACFAAWTTARDEGRSATFDAAVLCRRTYWPTIDIVPAGAALAAAEESLTRRATAGQAEEPLYFEEFSAFLRQVPDRYDVVVVDTRPDVNMLMTAALHAASGIVVPTRASMTDLASTGEYFAHLAGYAAEFAQAFGTPLPLAFARILITAFDPTDRSQEALLALARERFGDMVLGRPFLHSRIIGTAGLGKETLYEYEPSSDRAAFQRALASTNAVNRLIEREVLRFWGRRLPAAEPRAKDTAR</sequence>
<dbReference type="EMBL" id="JACTNG010000002">
    <property type="protein sequence ID" value="MBO1078269.1"/>
    <property type="molecule type" value="Genomic_DNA"/>
</dbReference>
<evidence type="ECO:0000313" key="2">
    <source>
        <dbReference type="EMBL" id="MBO1078269.1"/>
    </source>
</evidence>
<dbReference type="InterPro" id="IPR050678">
    <property type="entry name" value="DNA_Partitioning_ATPase"/>
</dbReference>